<evidence type="ECO:0000313" key="11">
    <source>
        <dbReference type="Proteomes" id="UP000030755"/>
    </source>
</evidence>
<evidence type="ECO:0000256" key="9">
    <source>
        <dbReference type="SAM" id="Phobius"/>
    </source>
</evidence>
<evidence type="ECO:0000256" key="4">
    <source>
        <dbReference type="ARBA" id="ARBA00022692"/>
    </source>
</evidence>
<dbReference type="SUPFAM" id="SSF81330">
    <property type="entry name" value="Gated mechanosensitive channel"/>
    <property type="match status" value="1"/>
</dbReference>
<dbReference type="Pfam" id="PF01741">
    <property type="entry name" value="MscL"/>
    <property type="match status" value="1"/>
</dbReference>
<dbReference type="InterPro" id="IPR001185">
    <property type="entry name" value="MS_channel"/>
</dbReference>
<dbReference type="Proteomes" id="UP000030755">
    <property type="component" value="Unassembled WGS sequence"/>
</dbReference>
<keyword evidence="11" id="KW-1185">Reference proteome</keyword>
<feature type="transmembrane region" description="Helical" evidence="9">
    <location>
        <begin position="23"/>
        <end position="44"/>
    </location>
</feature>
<keyword evidence="7 9" id="KW-0472">Membrane</keyword>
<dbReference type="InterPro" id="IPR037673">
    <property type="entry name" value="MSC/AndL"/>
</dbReference>
<evidence type="ECO:0000256" key="2">
    <source>
        <dbReference type="ARBA" id="ARBA00022448"/>
    </source>
</evidence>
<sequence>MTAKSSAVNLWGSFIAFIKRGNIIELAIGLVMGAAFNSIVQSLVQDIIMPPFGLINGNDIKNEFILLRRGKNSTVSNPKGYITLENAKDDNAITMNYGNFLLTVINFIVISLSLFVLIKAVGTIIYRKQEKNEKTMKTCVYCLEEVKIAARKCKFCTSLLDE</sequence>
<dbReference type="OrthoDB" id="10010920at2759"/>
<dbReference type="GO" id="GO:0016020">
    <property type="term" value="C:membrane"/>
    <property type="evidence" value="ECO:0007669"/>
    <property type="project" value="UniProtKB-SubCell"/>
</dbReference>
<keyword evidence="3" id="KW-1003">Cell membrane</keyword>
<feature type="transmembrane region" description="Helical" evidence="9">
    <location>
        <begin position="100"/>
        <end position="126"/>
    </location>
</feature>
<evidence type="ECO:0000256" key="8">
    <source>
        <dbReference type="ARBA" id="ARBA00023303"/>
    </source>
</evidence>
<dbReference type="EMBL" id="KE561154">
    <property type="protein sequence ID" value="EPZ32443.1"/>
    <property type="molecule type" value="Genomic_DNA"/>
</dbReference>
<evidence type="ECO:0000256" key="3">
    <source>
        <dbReference type="ARBA" id="ARBA00022475"/>
    </source>
</evidence>
<evidence type="ECO:0000256" key="7">
    <source>
        <dbReference type="ARBA" id="ARBA00023136"/>
    </source>
</evidence>
<evidence type="ECO:0000313" key="10">
    <source>
        <dbReference type="EMBL" id="EPZ32443.1"/>
    </source>
</evidence>
<gene>
    <name evidence="10" type="ORF">O9G_001345</name>
</gene>
<dbReference type="AlphaFoldDB" id="A0A075AQE8"/>
<keyword evidence="2" id="KW-0813">Transport</keyword>
<keyword evidence="4 9" id="KW-0812">Transmembrane</keyword>
<name>A0A075AQE8_ROZAC</name>
<dbReference type="NCBIfam" id="TIGR00220">
    <property type="entry name" value="mscL"/>
    <property type="match status" value="1"/>
</dbReference>
<dbReference type="OMA" id="HCTSEVE"/>
<keyword evidence="8" id="KW-0407">Ion channel</keyword>
<dbReference type="HAMAP" id="MF_00115">
    <property type="entry name" value="MscL"/>
    <property type="match status" value="1"/>
</dbReference>
<dbReference type="PANTHER" id="PTHR30266:SF2">
    <property type="entry name" value="LARGE-CONDUCTANCE MECHANOSENSITIVE CHANNEL"/>
    <property type="match status" value="1"/>
</dbReference>
<proteinExistence type="inferred from homology"/>
<dbReference type="PANTHER" id="PTHR30266">
    <property type="entry name" value="MECHANOSENSITIVE CHANNEL MSCL"/>
    <property type="match status" value="1"/>
</dbReference>
<dbReference type="STRING" id="988480.A0A075AQE8"/>
<dbReference type="HOGENOM" id="CLU_095787_2_3_1"/>
<comment type="subcellular location">
    <subcellularLocation>
        <location evidence="1">Membrane</location>
        <topology evidence="1">Multi-pass membrane protein</topology>
    </subcellularLocation>
</comment>
<evidence type="ECO:0000256" key="5">
    <source>
        <dbReference type="ARBA" id="ARBA00022989"/>
    </source>
</evidence>
<keyword evidence="5 9" id="KW-1133">Transmembrane helix</keyword>
<reference evidence="10 11" key="1">
    <citation type="journal article" date="2013" name="Curr. Biol.">
        <title>Shared signatures of parasitism and phylogenomics unite Cryptomycota and microsporidia.</title>
        <authorList>
            <person name="James T.Y."/>
            <person name="Pelin A."/>
            <person name="Bonen L."/>
            <person name="Ahrendt S."/>
            <person name="Sain D."/>
            <person name="Corradi N."/>
            <person name="Stajich J.E."/>
        </authorList>
    </citation>
    <scope>NUCLEOTIDE SEQUENCE [LARGE SCALE GENOMIC DNA]</scope>
    <source>
        <strain evidence="10 11">CSF55</strain>
    </source>
</reference>
<organism evidence="10 11">
    <name type="scientific">Rozella allomycis (strain CSF55)</name>
    <dbReference type="NCBI Taxonomy" id="988480"/>
    <lineage>
        <taxon>Eukaryota</taxon>
        <taxon>Fungi</taxon>
        <taxon>Fungi incertae sedis</taxon>
        <taxon>Cryptomycota</taxon>
        <taxon>Cryptomycota incertae sedis</taxon>
        <taxon>Rozella</taxon>
    </lineage>
</organism>
<keyword evidence="6" id="KW-0406">Ion transport</keyword>
<accession>A0A075AQE8</accession>
<dbReference type="Gene3D" id="1.10.1200.120">
    <property type="entry name" value="Large-conductance mechanosensitive channel, MscL, domain 1"/>
    <property type="match status" value="1"/>
</dbReference>
<evidence type="ECO:0000256" key="6">
    <source>
        <dbReference type="ARBA" id="ARBA00023065"/>
    </source>
</evidence>
<protein>
    <submittedName>
        <fullName evidence="10">Large-conductance mechanosensitive channel domain-containing protein</fullName>
    </submittedName>
</protein>
<dbReference type="InterPro" id="IPR036019">
    <property type="entry name" value="MscL_channel"/>
</dbReference>
<dbReference type="GO" id="GO:0008381">
    <property type="term" value="F:mechanosensitive monoatomic ion channel activity"/>
    <property type="evidence" value="ECO:0007669"/>
    <property type="project" value="InterPro"/>
</dbReference>
<evidence type="ECO:0000256" key="1">
    <source>
        <dbReference type="ARBA" id="ARBA00004141"/>
    </source>
</evidence>